<sequence>MALEQNGDTLHAYFRPVLGVVLALLRESENIQLWSGGDRPASPTSVRETPMDGDAFRLNEEEVVREHGPSSFVLGLHVYSDATQISKSGAYKLYPLRVRVVNVITDEVQFVTVAYLPVVKKLKEPGADEKARRRRSAALQRVIYLAFRTAIGSSHSGEKVVVGDRTLRAFLRVLLCLADIPEEKAVLCMKSGKCAHPCSSCDVCVNQTGIPEALRSRDRDCFRMLTTHLEAAGHREHQR</sequence>
<dbReference type="Proteomes" id="UP000798662">
    <property type="component" value="Chromosome 1"/>
</dbReference>
<evidence type="ECO:0000313" key="1">
    <source>
        <dbReference type="EMBL" id="KAK1861639.1"/>
    </source>
</evidence>
<protein>
    <submittedName>
        <fullName evidence="1">Uncharacterized protein</fullName>
    </submittedName>
</protein>
<gene>
    <name evidence="1" type="ORF">I4F81_004220</name>
</gene>
<proteinExistence type="predicted"/>
<reference evidence="1" key="1">
    <citation type="submission" date="2019-11" db="EMBL/GenBank/DDBJ databases">
        <title>Nori genome reveals adaptations in red seaweeds to the harsh intertidal environment.</title>
        <authorList>
            <person name="Wang D."/>
            <person name="Mao Y."/>
        </authorList>
    </citation>
    <scope>NUCLEOTIDE SEQUENCE</scope>
    <source>
        <tissue evidence="1">Gametophyte</tissue>
    </source>
</reference>
<keyword evidence="2" id="KW-1185">Reference proteome</keyword>
<organism evidence="1 2">
    <name type="scientific">Pyropia yezoensis</name>
    <name type="common">Susabi-nori</name>
    <name type="synonym">Porphyra yezoensis</name>
    <dbReference type="NCBI Taxonomy" id="2788"/>
    <lineage>
        <taxon>Eukaryota</taxon>
        <taxon>Rhodophyta</taxon>
        <taxon>Bangiophyceae</taxon>
        <taxon>Bangiales</taxon>
        <taxon>Bangiaceae</taxon>
        <taxon>Pyropia</taxon>
    </lineage>
</organism>
<evidence type="ECO:0000313" key="2">
    <source>
        <dbReference type="Proteomes" id="UP000798662"/>
    </source>
</evidence>
<name>A0ACC3BVA1_PYRYE</name>
<comment type="caution">
    <text evidence="1">The sequence shown here is derived from an EMBL/GenBank/DDBJ whole genome shotgun (WGS) entry which is preliminary data.</text>
</comment>
<dbReference type="EMBL" id="CM020618">
    <property type="protein sequence ID" value="KAK1861639.1"/>
    <property type="molecule type" value="Genomic_DNA"/>
</dbReference>
<accession>A0ACC3BVA1</accession>